<keyword evidence="4" id="KW-1185">Reference proteome</keyword>
<evidence type="ECO:0000259" key="2">
    <source>
        <dbReference type="Pfam" id="PF03061"/>
    </source>
</evidence>
<evidence type="ECO:0000313" key="3">
    <source>
        <dbReference type="EMBL" id="GBC60809.1"/>
    </source>
</evidence>
<sequence length="156" mass="16939">MTGKIENASDLLAMLGDIYENQMPFDRLLGIKIEELTWDDARVRINMRDELVGNFVKGILHGGVISSVLDLTGGLVASVALLKQMTGASVAEIGQRFTRMGTIDLRVDYLRAGQGDYFVSTGSVLRTGNKVAVIRTEFRNDQDLLIAAGTGSYLVG</sequence>
<dbReference type="InterPro" id="IPR003736">
    <property type="entry name" value="PAAI_dom"/>
</dbReference>
<evidence type="ECO:0000313" key="4">
    <source>
        <dbReference type="Proteomes" id="UP000288096"/>
    </source>
</evidence>
<dbReference type="InterPro" id="IPR006683">
    <property type="entry name" value="Thioestr_dom"/>
</dbReference>
<comment type="caution">
    <text evidence="3">The sequence shown here is derived from an EMBL/GenBank/DDBJ whole genome shotgun (WGS) entry which is preliminary data.</text>
</comment>
<proteinExistence type="predicted"/>
<gene>
    <name evidence="3" type="ORF">DENIS_1768</name>
</gene>
<reference evidence="4" key="2">
    <citation type="submission" date="2019-01" db="EMBL/GenBank/DDBJ databases">
        <title>Genome sequence of Desulfonema ishimotonii strain Tokyo 01.</title>
        <authorList>
            <person name="Fukui M."/>
        </authorList>
    </citation>
    <scope>NUCLEOTIDE SEQUENCE [LARGE SCALE GENOMIC DNA]</scope>
    <source>
        <strain evidence="4">Tokyo 01</strain>
    </source>
</reference>
<dbReference type="NCBIfam" id="NF008675">
    <property type="entry name" value="PRK11688.1"/>
    <property type="match status" value="1"/>
</dbReference>
<dbReference type="AlphaFoldDB" id="A0A401FV15"/>
<accession>A0A401FV15</accession>
<evidence type="ECO:0000256" key="1">
    <source>
        <dbReference type="ARBA" id="ARBA00022801"/>
    </source>
</evidence>
<feature type="domain" description="Thioesterase" evidence="2">
    <location>
        <begin position="58"/>
        <end position="146"/>
    </location>
</feature>
<dbReference type="Gene3D" id="3.10.129.10">
    <property type="entry name" value="Hotdog Thioesterase"/>
    <property type="match status" value="1"/>
</dbReference>
<dbReference type="Pfam" id="PF03061">
    <property type="entry name" value="4HBT"/>
    <property type="match status" value="1"/>
</dbReference>
<dbReference type="OrthoDB" id="9813158at2"/>
<protein>
    <recommendedName>
        <fullName evidence="2">Thioesterase domain-containing protein</fullName>
    </recommendedName>
</protein>
<reference evidence="4" key="1">
    <citation type="submission" date="2017-11" db="EMBL/GenBank/DDBJ databases">
        <authorList>
            <person name="Watanabe M."/>
            <person name="Kojima H."/>
        </authorList>
    </citation>
    <scope>NUCLEOTIDE SEQUENCE [LARGE SCALE GENOMIC DNA]</scope>
    <source>
        <strain evidence="4">Tokyo 01</strain>
    </source>
</reference>
<dbReference type="EMBL" id="BEXT01000001">
    <property type="protein sequence ID" value="GBC60809.1"/>
    <property type="molecule type" value="Genomic_DNA"/>
</dbReference>
<dbReference type="InterPro" id="IPR029069">
    <property type="entry name" value="HotDog_dom_sf"/>
</dbReference>
<dbReference type="SUPFAM" id="SSF54637">
    <property type="entry name" value="Thioesterase/thiol ester dehydrase-isomerase"/>
    <property type="match status" value="1"/>
</dbReference>
<dbReference type="GO" id="GO:0016289">
    <property type="term" value="F:acyl-CoA hydrolase activity"/>
    <property type="evidence" value="ECO:0007669"/>
    <property type="project" value="UniProtKB-ARBA"/>
</dbReference>
<dbReference type="NCBIfam" id="TIGR00369">
    <property type="entry name" value="unchar_dom_1"/>
    <property type="match status" value="1"/>
</dbReference>
<keyword evidence="1" id="KW-0378">Hydrolase</keyword>
<dbReference type="RefSeq" id="WP_124328176.1">
    <property type="nucleotide sequence ID" value="NZ_BEXT01000001.1"/>
</dbReference>
<dbReference type="CDD" id="cd03443">
    <property type="entry name" value="PaaI_thioesterase"/>
    <property type="match status" value="1"/>
</dbReference>
<name>A0A401FV15_9BACT</name>
<organism evidence="3 4">
    <name type="scientific">Desulfonema ishimotonii</name>
    <dbReference type="NCBI Taxonomy" id="45657"/>
    <lineage>
        <taxon>Bacteria</taxon>
        <taxon>Pseudomonadati</taxon>
        <taxon>Thermodesulfobacteriota</taxon>
        <taxon>Desulfobacteria</taxon>
        <taxon>Desulfobacterales</taxon>
        <taxon>Desulfococcaceae</taxon>
        <taxon>Desulfonema</taxon>
    </lineage>
</organism>
<dbReference type="Proteomes" id="UP000288096">
    <property type="component" value="Unassembled WGS sequence"/>
</dbReference>